<dbReference type="GO" id="GO:0005524">
    <property type="term" value="F:ATP binding"/>
    <property type="evidence" value="ECO:0007669"/>
    <property type="project" value="UniProtKB-UniRule"/>
</dbReference>
<dbReference type="InterPro" id="IPR018095">
    <property type="entry name" value="Thymidylate_kin_CS"/>
</dbReference>
<comment type="similarity">
    <text evidence="1 10">Belongs to the thymidylate kinase family.</text>
</comment>
<gene>
    <name evidence="10" type="primary">tmk</name>
    <name evidence="12" type="ORF">EJK80_03530</name>
</gene>
<dbReference type="NCBIfam" id="NF005923">
    <property type="entry name" value="PRK07933.1"/>
    <property type="match status" value="1"/>
</dbReference>
<dbReference type="PANTHER" id="PTHR10344:SF4">
    <property type="entry name" value="UMP-CMP KINASE 2, MITOCHONDRIAL"/>
    <property type="match status" value="1"/>
</dbReference>
<comment type="function">
    <text evidence="10">Phosphorylation of dTMP to form dTDP in both de novo and salvage pathways of dTTP synthesis.</text>
</comment>
<accession>A0A540R8Z0</accession>
<dbReference type="GO" id="GO:0006235">
    <property type="term" value="P:dTTP biosynthetic process"/>
    <property type="evidence" value="ECO:0007669"/>
    <property type="project" value="UniProtKB-UniRule"/>
</dbReference>
<dbReference type="PANTHER" id="PTHR10344">
    <property type="entry name" value="THYMIDYLATE KINASE"/>
    <property type="match status" value="1"/>
</dbReference>
<dbReference type="EC" id="2.7.4.9" evidence="2 10"/>
<keyword evidence="13" id="KW-1185">Reference proteome</keyword>
<evidence type="ECO:0000256" key="9">
    <source>
        <dbReference type="ARBA" id="ARBA00048743"/>
    </source>
</evidence>
<keyword evidence="5 10" id="KW-0545">Nucleotide biosynthesis</keyword>
<proteinExistence type="inferred from homology"/>
<feature type="domain" description="Thymidylate kinase-like" evidence="11">
    <location>
        <begin position="5"/>
        <end position="201"/>
    </location>
</feature>
<dbReference type="GO" id="GO:0006227">
    <property type="term" value="P:dUDP biosynthetic process"/>
    <property type="evidence" value="ECO:0007669"/>
    <property type="project" value="TreeGrafter"/>
</dbReference>
<dbReference type="GO" id="GO:0004798">
    <property type="term" value="F:dTMP kinase activity"/>
    <property type="evidence" value="ECO:0007669"/>
    <property type="project" value="UniProtKB-UniRule"/>
</dbReference>
<keyword evidence="6 10" id="KW-0547">Nucleotide-binding</keyword>
<evidence type="ECO:0000313" key="13">
    <source>
        <dbReference type="Proteomes" id="UP000318080"/>
    </source>
</evidence>
<evidence type="ECO:0000256" key="5">
    <source>
        <dbReference type="ARBA" id="ARBA00022727"/>
    </source>
</evidence>
<evidence type="ECO:0000256" key="4">
    <source>
        <dbReference type="ARBA" id="ARBA00022679"/>
    </source>
</evidence>
<evidence type="ECO:0000256" key="1">
    <source>
        <dbReference type="ARBA" id="ARBA00009776"/>
    </source>
</evidence>
<dbReference type="Pfam" id="PF02223">
    <property type="entry name" value="Thymidylate_kin"/>
    <property type="match status" value="1"/>
</dbReference>
<dbReference type="CDD" id="cd01672">
    <property type="entry name" value="TMPK"/>
    <property type="match status" value="1"/>
</dbReference>
<dbReference type="GeneID" id="79852215"/>
<dbReference type="AlphaFoldDB" id="A0A540R8Z0"/>
<evidence type="ECO:0000256" key="3">
    <source>
        <dbReference type="ARBA" id="ARBA00017144"/>
    </source>
</evidence>
<comment type="caution">
    <text evidence="10">Lacks conserved residue(s) required for the propagation of feature annotation.</text>
</comment>
<evidence type="ECO:0000256" key="8">
    <source>
        <dbReference type="ARBA" id="ARBA00022840"/>
    </source>
</evidence>
<evidence type="ECO:0000259" key="11">
    <source>
        <dbReference type="Pfam" id="PF02223"/>
    </source>
</evidence>
<dbReference type="PROSITE" id="PS01331">
    <property type="entry name" value="THYMIDYLATE_KINASE"/>
    <property type="match status" value="1"/>
</dbReference>
<dbReference type="STRING" id="1686286.GCA_900092335_00912"/>
<dbReference type="GO" id="GO:0006233">
    <property type="term" value="P:dTDP biosynthetic process"/>
    <property type="evidence" value="ECO:0007669"/>
    <property type="project" value="InterPro"/>
</dbReference>
<reference evidence="12 13" key="1">
    <citation type="submission" date="2019-06" db="EMBL/GenBank/DDBJ databases">
        <title>Draft genome of C. phoceense Strain 272.</title>
        <authorList>
            <person name="Pacheco L.G.C."/>
            <person name="Barberis C.M."/>
            <person name="Almuzara M.N."/>
            <person name="Traglia G.M."/>
            <person name="Santos C.S."/>
            <person name="Rocha D.J.P.G."/>
            <person name="Aguiar E.R.G.R."/>
            <person name="Vay C.A."/>
        </authorList>
    </citation>
    <scope>NUCLEOTIDE SEQUENCE [LARGE SCALE GENOMIC DNA]</scope>
    <source>
        <strain evidence="12 13">272</strain>
    </source>
</reference>
<evidence type="ECO:0000256" key="6">
    <source>
        <dbReference type="ARBA" id="ARBA00022741"/>
    </source>
</evidence>
<keyword evidence="7 10" id="KW-0418">Kinase</keyword>
<dbReference type="SUPFAM" id="SSF52540">
    <property type="entry name" value="P-loop containing nucleoside triphosphate hydrolases"/>
    <property type="match status" value="1"/>
</dbReference>
<protein>
    <recommendedName>
        <fullName evidence="3 10">Thymidylate kinase</fullName>
        <ecNumber evidence="2 10">2.7.4.9</ecNumber>
    </recommendedName>
    <alternativeName>
        <fullName evidence="10">dTMP kinase</fullName>
    </alternativeName>
</protein>
<dbReference type="RefSeq" id="WP_066485393.1">
    <property type="nucleotide sequence ID" value="NZ_JANIKL010000006.1"/>
</dbReference>
<evidence type="ECO:0000256" key="7">
    <source>
        <dbReference type="ARBA" id="ARBA00022777"/>
    </source>
</evidence>
<dbReference type="EMBL" id="VHIR01000003">
    <property type="protein sequence ID" value="TQE44213.1"/>
    <property type="molecule type" value="Genomic_DNA"/>
</dbReference>
<evidence type="ECO:0000313" key="12">
    <source>
        <dbReference type="EMBL" id="TQE44213.1"/>
    </source>
</evidence>
<dbReference type="InterPro" id="IPR027417">
    <property type="entry name" value="P-loop_NTPase"/>
</dbReference>
<dbReference type="GO" id="GO:0005829">
    <property type="term" value="C:cytosol"/>
    <property type="evidence" value="ECO:0007669"/>
    <property type="project" value="TreeGrafter"/>
</dbReference>
<dbReference type="Proteomes" id="UP000318080">
    <property type="component" value="Unassembled WGS sequence"/>
</dbReference>
<sequence length="212" mass="22961">MIVAIEGIDGAGKNTLVGRLREALDVPVRVIAFPRYEVSIHAQLAREALYGRMGDMTQSPYAMATLFALDRCGARDDIAPRDGELVILDRYVASNAAYSSARLGGAEGNPEVVQWVYDLEFGRLKLPHPDLQIFLDTDVALAAERAAGRAAQDATRAKDEYEKDDALQAHTAAAYRRLAAAEWGGPWLVTSDADRVIEAVRALFGAGSEDAI</sequence>
<comment type="catalytic activity">
    <reaction evidence="9 10">
        <text>dTMP + ATP = dTDP + ADP</text>
        <dbReference type="Rhea" id="RHEA:13517"/>
        <dbReference type="ChEBI" id="CHEBI:30616"/>
        <dbReference type="ChEBI" id="CHEBI:58369"/>
        <dbReference type="ChEBI" id="CHEBI:63528"/>
        <dbReference type="ChEBI" id="CHEBI:456216"/>
        <dbReference type="EC" id="2.7.4.9"/>
    </reaction>
</comment>
<evidence type="ECO:0000256" key="10">
    <source>
        <dbReference type="HAMAP-Rule" id="MF_00165"/>
    </source>
</evidence>
<dbReference type="Gene3D" id="3.40.50.300">
    <property type="entry name" value="P-loop containing nucleotide triphosphate hydrolases"/>
    <property type="match status" value="1"/>
</dbReference>
<keyword evidence="8 10" id="KW-0067">ATP-binding</keyword>
<organism evidence="12 13">
    <name type="scientific">Corynebacterium phoceense</name>
    <dbReference type="NCBI Taxonomy" id="1686286"/>
    <lineage>
        <taxon>Bacteria</taxon>
        <taxon>Bacillati</taxon>
        <taxon>Actinomycetota</taxon>
        <taxon>Actinomycetes</taxon>
        <taxon>Mycobacteriales</taxon>
        <taxon>Corynebacteriaceae</taxon>
        <taxon>Corynebacterium</taxon>
    </lineage>
</organism>
<dbReference type="InterPro" id="IPR039430">
    <property type="entry name" value="Thymidylate_kin-like_dom"/>
</dbReference>
<name>A0A540R8Z0_9CORY</name>
<evidence type="ECO:0000256" key="2">
    <source>
        <dbReference type="ARBA" id="ARBA00012980"/>
    </source>
</evidence>
<keyword evidence="4 10" id="KW-0808">Transferase</keyword>
<dbReference type="HAMAP" id="MF_00165">
    <property type="entry name" value="Thymidylate_kinase"/>
    <property type="match status" value="1"/>
</dbReference>
<comment type="caution">
    <text evidence="12">The sequence shown here is derived from an EMBL/GenBank/DDBJ whole genome shotgun (WGS) entry which is preliminary data.</text>
</comment>
<dbReference type="InterPro" id="IPR018094">
    <property type="entry name" value="Thymidylate_kinase"/>
</dbReference>